<evidence type="ECO:0000313" key="1">
    <source>
        <dbReference type="EMBL" id="MDN4573628.1"/>
    </source>
</evidence>
<dbReference type="RefSeq" id="WP_301234486.1">
    <property type="nucleotide sequence ID" value="NZ_QAIC01000037.1"/>
</dbReference>
<gene>
    <name evidence="1" type="ORF">DBA34_10200</name>
    <name evidence="2" type="ORF">DBB29_08580</name>
</gene>
<accession>A0AAW7MLG5</accession>
<evidence type="ECO:0000313" key="2">
    <source>
        <dbReference type="EMBL" id="MDN4578170.1"/>
    </source>
</evidence>
<name>A0AAW7MLG5_9BURK</name>
<dbReference type="EMBL" id="QAID01000035">
    <property type="protein sequence ID" value="MDN4578170.1"/>
    <property type="molecule type" value="Genomic_DNA"/>
</dbReference>
<organism evidence="1 4">
    <name type="scientific">Pandoraea cepalis</name>
    <dbReference type="NCBI Taxonomy" id="2508294"/>
    <lineage>
        <taxon>Bacteria</taxon>
        <taxon>Pseudomonadati</taxon>
        <taxon>Pseudomonadota</taxon>
        <taxon>Betaproteobacteria</taxon>
        <taxon>Burkholderiales</taxon>
        <taxon>Burkholderiaceae</taxon>
        <taxon>Pandoraea</taxon>
    </lineage>
</organism>
<dbReference type="Proteomes" id="UP001172788">
    <property type="component" value="Unassembled WGS sequence"/>
</dbReference>
<evidence type="ECO:0000313" key="4">
    <source>
        <dbReference type="Proteomes" id="UP001172791"/>
    </source>
</evidence>
<sequence>MTTQMPQSLIDTIIGSIDIVNHDSFNDDDPDNSGVYFFVEVAIGPQLYTAVLAGESTEHDRVLGWYEQQLSITNNLAALRVALLDVFSEHVDDPDDEGEVAGYFEREATAATTLMDNIYTRMRAVCSQRWDEILAADYAAKND</sequence>
<proteinExistence type="predicted"/>
<comment type="caution">
    <text evidence="1">The sequence shown here is derived from an EMBL/GenBank/DDBJ whole genome shotgun (WGS) entry which is preliminary data.</text>
</comment>
<keyword evidence="3" id="KW-1185">Reference proteome</keyword>
<protein>
    <submittedName>
        <fullName evidence="1">Uncharacterized protein</fullName>
    </submittedName>
</protein>
<dbReference type="Proteomes" id="UP001172791">
    <property type="component" value="Unassembled WGS sequence"/>
</dbReference>
<reference evidence="1" key="1">
    <citation type="submission" date="2018-04" db="EMBL/GenBank/DDBJ databases">
        <authorList>
            <person name="Jy Z."/>
        </authorList>
    </citation>
    <scope>NUCLEOTIDE SEQUENCE</scope>
    <source>
        <strain evidence="2">AS13</strain>
        <strain evidence="1">LA18</strain>
    </source>
</reference>
<dbReference type="EMBL" id="QAIC01000037">
    <property type="protein sequence ID" value="MDN4573628.1"/>
    <property type="molecule type" value="Genomic_DNA"/>
</dbReference>
<evidence type="ECO:0000313" key="3">
    <source>
        <dbReference type="Proteomes" id="UP001172788"/>
    </source>
</evidence>
<dbReference type="AlphaFoldDB" id="A0AAW7MLG5"/>